<dbReference type="InterPro" id="IPR044946">
    <property type="entry name" value="Restrct_endonuc_typeI_TRD_sf"/>
</dbReference>
<dbReference type="PANTHER" id="PTHR30408">
    <property type="entry name" value="TYPE-1 RESTRICTION ENZYME ECOKI SPECIFICITY PROTEIN"/>
    <property type="match status" value="1"/>
</dbReference>
<comment type="caution">
    <text evidence="6">The sequence shown here is derived from an EMBL/GenBank/DDBJ whole genome shotgun (WGS) entry which is preliminary data.</text>
</comment>
<dbReference type="RefSeq" id="WP_152896425.1">
    <property type="nucleotide sequence ID" value="NZ_WHUV01000001.1"/>
</dbReference>
<reference evidence="6 7" key="1">
    <citation type="submission" date="2019-10" db="EMBL/GenBank/DDBJ databases">
        <title>Pseudomonas dajingensis sp. nov., isolated from the profound head ulcers of farmed Murray cod (Maccullochella peelii peelii).</title>
        <authorList>
            <person name="Liu Y."/>
        </authorList>
    </citation>
    <scope>NUCLEOTIDE SEQUENCE [LARGE SCALE GENOMIC DNA]</scope>
    <source>
        <strain evidence="6 7">MC042</strain>
    </source>
</reference>
<evidence type="ECO:0000256" key="4">
    <source>
        <dbReference type="SAM" id="Coils"/>
    </source>
</evidence>
<dbReference type="InterPro" id="IPR052021">
    <property type="entry name" value="Type-I_RS_S_subunit"/>
</dbReference>
<keyword evidence="2" id="KW-0680">Restriction system</keyword>
<evidence type="ECO:0000256" key="2">
    <source>
        <dbReference type="ARBA" id="ARBA00022747"/>
    </source>
</evidence>
<dbReference type="Pfam" id="PF01420">
    <property type="entry name" value="Methylase_S"/>
    <property type="match status" value="2"/>
</dbReference>
<comment type="similarity">
    <text evidence="1">Belongs to the type-I restriction system S methylase family.</text>
</comment>
<gene>
    <name evidence="6" type="ORF">GDH07_00040</name>
</gene>
<keyword evidence="3" id="KW-0238">DNA-binding</keyword>
<evidence type="ECO:0000256" key="1">
    <source>
        <dbReference type="ARBA" id="ARBA00010923"/>
    </source>
</evidence>
<feature type="domain" description="Type I restriction modification DNA specificity" evidence="5">
    <location>
        <begin position="18"/>
        <end position="191"/>
    </location>
</feature>
<keyword evidence="4" id="KW-0175">Coiled coil</keyword>
<dbReference type="AlphaFoldDB" id="A0A7X1PH96"/>
<feature type="coiled-coil region" evidence="4">
    <location>
        <begin position="388"/>
        <end position="415"/>
    </location>
</feature>
<dbReference type="EMBL" id="WHUV01000001">
    <property type="protein sequence ID" value="MQA51702.1"/>
    <property type="molecule type" value="Genomic_DNA"/>
</dbReference>
<dbReference type="Gene3D" id="1.10.287.1120">
    <property type="entry name" value="Bipartite methylase S protein"/>
    <property type="match status" value="1"/>
</dbReference>
<dbReference type="Gene3D" id="3.90.220.20">
    <property type="entry name" value="DNA methylase specificity domains"/>
    <property type="match status" value="2"/>
</dbReference>
<sequence>MSTAGKLGYQKSKSVRTPQGWTETTLGKVVDFRGGNAFKEKFQGKDSGDFPFIKVSDFNLLANQKFIRDANHWIDAGANKEIKATLFEAGSVVFAKVGAALLSNRRRILTRKTAIDNNLMAAIPRHIDPIFCYYHLQTVDLGKMVQDGAVPSVNQGQLQSLPFVQPSLPEQQKIAAILTAVDDKLDVIARQIEGTLTLKQGLMQTLFSRGMGTQDVTGRWIPHTEFKDSELGAIPTRWSVKEIGEALSIVERPIKMADDQLYRRVTVRRRHAGVDLRDELAGADIKVKNQYLLEAGDFLISERQIVHGACGIVPEHLAGALVSNEYLVLQAKEGFDVTFFNYLVQLLKYAKLFLVCSQGVDIEKFLFKPKDWLKKRIPLPPLAEQQRIAEILASIEEKTNALRRKQSEYQNLKRGLMQKLLTGEWRVKLDRPTGTA</sequence>
<evidence type="ECO:0000313" key="6">
    <source>
        <dbReference type="EMBL" id="MQA51702.1"/>
    </source>
</evidence>
<dbReference type="GO" id="GO:0003677">
    <property type="term" value="F:DNA binding"/>
    <property type="evidence" value="ECO:0007669"/>
    <property type="project" value="UniProtKB-KW"/>
</dbReference>
<protein>
    <recommendedName>
        <fullName evidence="5">Type I restriction modification DNA specificity domain-containing protein</fullName>
    </recommendedName>
</protein>
<evidence type="ECO:0000256" key="3">
    <source>
        <dbReference type="ARBA" id="ARBA00023125"/>
    </source>
</evidence>
<dbReference type="SUPFAM" id="SSF116734">
    <property type="entry name" value="DNA methylase specificity domain"/>
    <property type="match status" value="2"/>
</dbReference>
<evidence type="ECO:0000259" key="5">
    <source>
        <dbReference type="Pfam" id="PF01420"/>
    </source>
</evidence>
<dbReference type="GO" id="GO:0009307">
    <property type="term" value="P:DNA restriction-modification system"/>
    <property type="evidence" value="ECO:0007669"/>
    <property type="project" value="UniProtKB-KW"/>
</dbReference>
<evidence type="ECO:0000313" key="7">
    <source>
        <dbReference type="Proteomes" id="UP000486534"/>
    </source>
</evidence>
<proteinExistence type="inferred from homology"/>
<name>A0A7X1PH96_9PSED</name>
<dbReference type="InterPro" id="IPR000055">
    <property type="entry name" value="Restrct_endonuc_typeI_TRD"/>
</dbReference>
<dbReference type="PANTHER" id="PTHR30408:SF12">
    <property type="entry name" value="TYPE I RESTRICTION ENZYME MJAVIII SPECIFICITY SUBUNIT"/>
    <property type="match status" value="1"/>
</dbReference>
<feature type="domain" description="Type I restriction modification DNA specificity" evidence="5">
    <location>
        <begin position="275"/>
        <end position="406"/>
    </location>
</feature>
<accession>A0A7X1PH96</accession>
<organism evidence="6 7">
    <name type="scientific">Pseudomonas piscis</name>
    <dbReference type="NCBI Taxonomy" id="2614538"/>
    <lineage>
        <taxon>Bacteria</taxon>
        <taxon>Pseudomonadati</taxon>
        <taxon>Pseudomonadota</taxon>
        <taxon>Gammaproteobacteria</taxon>
        <taxon>Pseudomonadales</taxon>
        <taxon>Pseudomonadaceae</taxon>
        <taxon>Pseudomonas</taxon>
    </lineage>
</organism>
<dbReference type="Proteomes" id="UP000486534">
    <property type="component" value="Unassembled WGS sequence"/>
</dbReference>